<feature type="transmembrane region" description="Helical" evidence="1">
    <location>
        <begin position="86"/>
        <end position="104"/>
    </location>
</feature>
<sequence length="118" mass="13656">MQAGQQLFINIFQAGQLVLIIGVVIAAFYVKTHEREIYSRPRLYPKKVELFLSCIPFLVPWAALIGYFIFPLKADFSVYVKHVLDVWPLIILCIIWTLIMVLAIHHDLKLRKKYGGDP</sequence>
<gene>
    <name evidence="2" type="ORF">GYM71_01295</name>
</gene>
<keyword evidence="1" id="KW-1133">Transmembrane helix</keyword>
<evidence type="ECO:0000256" key="1">
    <source>
        <dbReference type="SAM" id="Phobius"/>
    </source>
</evidence>
<reference evidence="2 3" key="1">
    <citation type="submission" date="2020-01" db="EMBL/GenBank/DDBJ databases">
        <title>Vast differences in strain-level diversity in the gut microbiota of two closely related honey bee species.</title>
        <authorList>
            <person name="Ellegaard K.M."/>
            <person name="Suenami S."/>
            <person name="Miyazaki R."/>
            <person name="Engel P."/>
        </authorList>
    </citation>
    <scope>NUCLEOTIDE SEQUENCE [LARGE SCALE GENOMIC DNA]</scope>
    <source>
        <strain evidence="2 3">ESL0416</strain>
    </source>
</reference>
<keyword evidence="1" id="KW-0472">Membrane</keyword>
<organism evidence="2 3">
    <name type="scientific">Lactobacillus panisapium</name>
    <dbReference type="NCBI Taxonomy" id="2012495"/>
    <lineage>
        <taxon>Bacteria</taxon>
        <taxon>Bacillati</taxon>
        <taxon>Bacillota</taxon>
        <taxon>Bacilli</taxon>
        <taxon>Lactobacillales</taxon>
        <taxon>Lactobacillaceae</taxon>
        <taxon>Lactobacillus</taxon>
    </lineage>
</organism>
<feature type="transmembrane region" description="Helical" evidence="1">
    <location>
        <begin position="6"/>
        <end position="30"/>
    </location>
</feature>
<evidence type="ECO:0000313" key="2">
    <source>
        <dbReference type="EMBL" id="QYN52142.1"/>
    </source>
</evidence>
<protein>
    <recommendedName>
        <fullName evidence="4">Integral membrane protein</fullName>
    </recommendedName>
</protein>
<keyword evidence="3" id="KW-1185">Reference proteome</keyword>
<dbReference type="EMBL" id="CP048268">
    <property type="protein sequence ID" value="QYN52142.1"/>
    <property type="molecule type" value="Genomic_DNA"/>
</dbReference>
<evidence type="ECO:0008006" key="4">
    <source>
        <dbReference type="Google" id="ProtNLM"/>
    </source>
</evidence>
<name>A0ABX8W8P3_9LACO</name>
<accession>A0ABX8W8P3</accession>
<evidence type="ECO:0000313" key="3">
    <source>
        <dbReference type="Proteomes" id="UP000826550"/>
    </source>
</evidence>
<dbReference type="Proteomes" id="UP000826550">
    <property type="component" value="Chromosome"/>
</dbReference>
<keyword evidence="1" id="KW-0812">Transmembrane</keyword>
<dbReference type="RefSeq" id="WP_220220626.1">
    <property type="nucleotide sequence ID" value="NZ_CP048268.1"/>
</dbReference>
<feature type="transmembrane region" description="Helical" evidence="1">
    <location>
        <begin position="50"/>
        <end position="70"/>
    </location>
</feature>
<proteinExistence type="predicted"/>